<evidence type="ECO:0000256" key="1">
    <source>
        <dbReference type="ARBA" id="ARBA00022443"/>
    </source>
</evidence>
<dbReference type="Pfam" id="PF06017">
    <property type="entry name" value="Myosin_TH1"/>
    <property type="match status" value="1"/>
</dbReference>
<dbReference type="Proteomes" id="UP000816034">
    <property type="component" value="Unassembled WGS sequence"/>
</dbReference>
<dbReference type="InterPro" id="IPR001452">
    <property type="entry name" value="SH3_domain"/>
</dbReference>
<dbReference type="SUPFAM" id="SSF52540">
    <property type="entry name" value="P-loop containing nucleoside triphosphate hydrolases"/>
    <property type="match status" value="1"/>
</dbReference>
<comment type="similarity">
    <text evidence="8">Belongs to the TRAFAC class myosin-kinesin ATPase superfamily. Myosin family.</text>
</comment>
<feature type="domain" description="Myosin motor" evidence="10">
    <location>
        <begin position="8"/>
        <end position="649"/>
    </location>
</feature>
<evidence type="ECO:0000313" key="13">
    <source>
        <dbReference type="Proteomes" id="UP000816034"/>
    </source>
</evidence>
<evidence type="ECO:0000256" key="6">
    <source>
        <dbReference type="ARBA" id="ARBA00023203"/>
    </source>
</evidence>
<organism evidence="12 13">
    <name type="scientific">Naegleria lovaniensis</name>
    <name type="common">Amoeba</name>
    <dbReference type="NCBI Taxonomy" id="51637"/>
    <lineage>
        <taxon>Eukaryota</taxon>
        <taxon>Discoba</taxon>
        <taxon>Heterolobosea</taxon>
        <taxon>Tetramitia</taxon>
        <taxon>Eutetramitia</taxon>
        <taxon>Vahlkampfiidae</taxon>
        <taxon>Naegleria</taxon>
    </lineage>
</organism>
<dbReference type="GO" id="GO:0000146">
    <property type="term" value="F:microfilament motor activity"/>
    <property type="evidence" value="ECO:0007669"/>
    <property type="project" value="TreeGrafter"/>
</dbReference>
<feature type="domain" description="SH3" evidence="9">
    <location>
        <begin position="946"/>
        <end position="1010"/>
    </location>
</feature>
<dbReference type="InterPro" id="IPR036961">
    <property type="entry name" value="Kinesin_motor_dom_sf"/>
</dbReference>
<dbReference type="GO" id="GO:0016459">
    <property type="term" value="C:myosin complex"/>
    <property type="evidence" value="ECO:0007669"/>
    <property type="project" value="UniProtKB-KW"/>
</dbReference>
<dbReference type="AlphaFoldDB" id="A0AA88GRG7"/>
<reference evidence="12 13" key="1">
    <citation type="journal article" date="2018" name="BMC Genomics">
        <title>The genome of Naegleria lovaniensis, the basis for a comparative approach to unravel pathogenicity factors of the human pathogenic amoeba N. fowleri.</title>
        <authorList>
            <person name="Liechti N."/>
            <person name="Schurch N."/>
            <person name="Bruggmann R."/>
            <person name="Wittwer M."/>
        </authorList>
    </citation>
    <scope>NUCLEOTIDE SEQUENCE [LARGE SCALE GENOMIC DNA]</scope>
    <source>
        <strain evidence="12 13">ATCC 30569</strain>
    </source>
</reference>
<evidence type="ECO:0000256" key="4">
    <source>
        <dbReference type="ARBA" id="ARBA00023123"/>
    </source>
</evidence>
<feature type="binding site" evidence="8">
    <location>
        <begin position="102"/>
        <end position="109"/>
    </location>
    <ligand>
        <name>ATP</name>
        <dbReference type="ChEBI" id="CHEBI:30616"/>
    </ligand>
</feature>
<dbReference type="Pfam" id="PF00063">
    <property type="entry name" value="Myosin_head"/>
    <property type="match status" value="2"/>
</dbReference>
<keyword evidence="13" id="KW-1185">Reference proteome</keyword>
<dbReference type="SMART" id="SM00326">
    <property type="entry name" value="SH3"/>
    <property type="match status" value="1"/>
</dbReference>
<dbReference type="PANTHER" id="PTHR13140:SF729">
    <property type="entry name" value="UNCONVENTIONAL MYOSIN-IE"/>
    <property type="match status" value="1"/>
</dbReference>
<dbReference type="SUPFAM" id="SSF50044">
    <property type="entry name" value="SH3-domain"/>
    <property type="match status" value="1"/>
</dbReference>
<dbReference type="GO" id="GO:0006897">
    <property type="term" value="P:endocytosis"/>
    <property type="evidence" value="ECO:0007669"/>
    <property type="project" value="TreeGrafter"/>
</dbReference>
<name>A0AA88GRG7_NAELO</name>
<evidence type="ECO:0000256" key="8">
    <source>
        <dbReference type="PROSITE-ProRule" id="PRU00782"/>
    </source>
</evidence>
<dbReference type="InterPro" id="IPR036028">
    <property type="entry name" value="SH3-like_dom_sf"/>
</dbReference>
<keyword evidence="1 7" id="KW-0728">SH3 domain</keyword>
<dbReference type="Gene3D" id="1.20.120.720">
    <property type="entry name" value="Myosin VI head, motor domain, U50 subdomain"/>
    <property type="match status" value="1"/>
</dbReference>
<dbReference type="PROSITE" id="PS51757">
    <property type="entry name" value="TH1"/>
    <property type="match status" value="1"/>
</dbReference>
<feature type="region of interest" description="Actin-binding" evidence="8">
    <location>
        <begin position="525"/>
        <end position="547"/>
    </location>
</feature>
<dbReference type="PROSITE" id="PS50002">
    <property type="entry name" value="SH3"/>
    <property type="match status" value="1"/>
</dbReference>
<dbReference type="Gene3D" id="1.20.58.530">
    <property type="match status" value="1"/>
</dbReference>
<keyword evidence="6 8" id="KW-0009">Actin-binding</keyword>
<dbReference type="RefSeq" id="XP_044548666.1">
    <property type="nucleotide sequence ID" value="XM_044694650.1"/>
</dbReference>
<dbReference type="Gene3D" id="3.40.850.10">
    <property type="entry name" value="Kinesin motor domain"/>
    <property type="match status" value="2"/>
</dbReference>
<keyword evidence="4 8" id="KW-0518">Myosin</keyword>
<comment type="caution">
    <text evidence="12">The sequence shown here is derived from an EMBL/GenBank/DDBJ whole genome shotgun (WGS) entry which is preliminary data.</text>
</comment>
<evidence type="ECO:0000256" key="2">
    <source>
        <dbReference type="ARBA" id="ARBA00022741"/>
    </source>
</evidence>
<dbReference type="Gene3D" id="1.10.10.820">
    <property type="match status" value="1"/>
</dbReference>
<dbReference type="Gene3D" id="1.20.5.4820">
    <property type="match status" value="1"/>
</dbReference>
<dbReference type="Gene3D" id="2.30.30.40">
    <property type="entry name" value="SH3 Domains"/>
    <property type="match status" value="1"/>
</dbReference>
<dbReference type="PANTHER" id="PTHR13140">
    <property type="entry name" value="MYOSIN"/>
    <property type="match status" value="1"/>
</dbReference>
<evidence type="ECO:0000259" key="11">
    <source>
        <dbReference type="PROSITE" id="PS51757"/>
    </source>
</evidence>
<dbReference type="EMBL" id="PYSW02000022">
    <property type="protein sequence ID" value="KAG2382987.1"/>
    <property type="molecule type" value="Genomic_DNA"/>
</dbReference>
<sequence>MLQLRKRVGVDDMTHLKSVNETDIANNLKTRLSNNQIFTYISDVLISVNPFENIPGLFNDEKMESYIRRYMNEVPPHIFAVAERAFRNLQNKNTNQCIIVQGESGSGKTEACKALINYISYVSGSGNEVLRVKKIILQSSPLLEAFGNAKTLRNNNSSRFGKYFSLQFDRQGNPLGGEISLYLLEKSRICNVARGERSFHIFYQLLKGADPKLKEQLGLIEMEDYNFLSHSNCYEIEGMNDKEKFLMTVFSENGTSTKVINKAKALTKCAKLLSIEEHALETYLTKKHILVEGKEIETQFNSIQAKNARDALSKLIYERIFHFIAGKINESMKCSKFDCTIDILDIYGFESFENNSFEQLIINFVNEKLQNIFSSLVLRKEQDEYKSEGVPWNTISFSDNKAICDLIELSNPPGILSILDGISAYYNLESYNADQRFLDSLSTIISRNKYFTQRSSNHFILDHFAGPICYNVHGFTEKNKEFMTRDLICCMQSTKDPLLKGMFSEIGTDFKKRPSTASFKILKNIDDLMKSISERETHYIKCIKPNDSKSPKTFDSKTTIQQIRHHGLKEIILLRRSGYFFRTTFQDFFNRYKYLLVTSDMMQWRGSAEQGCMSILNDCNISKSDYFIGKTKIFLRNPLSLAQLDELLERFYHTKATIISKAFRKYKHRQYLKSIQNNSITILSNNKQRRRMSINRNFKGDYIQFFNNAQLQELLQPYQHEGGVVFSDEIRKPKVKVFRSEPSFKKMMLLVTPQSIFFIRRKKDEPRRAGFTVKKRVPFTQIENITMSSLPDNWLCLKLYDDVDIFFENEHKTELVTILDDIYFKEYGNHLKLLFSNQFEFDYTKRKTKSVEFITDGTISVRFKSTITVSKTGNFQITATNDLPPGTVPYLKTNNSSNMGRKSVGLGLNTLESCPKLKPVVGNGLASPESCKEIIRPGHLSEEKDKSVTRLLVLYDYHPVLDDELNIRDGDVIALLKTNDDGWGYGRLLSETDGRKEGYFPLNFTMSEEEFAQYYSNPEIIR</sequence>
<dbReference type="InterPro" id="IPR001609">
    <property type="entry name" value="Myosin_head_motor_dom-like"/>
</dbReference>
<gene>
    <name evidence="12" type="ORF">C9374_004954</name>
</gene>
<dbReference type="GeneID" id="68097409"/>
<proteinExistence type="inferred from homology"/>
<dbReference type="PROSITE" id="PS51456">
    <property type="entry name" value="MYOSIN_MOTOR"/>
    <property type="match status" value="1"/>
</dbReference>
<evidence type="ECO:0000256" key="7">
    <source>
        <dbReference type="PROSITE-ProRule" id="PRU00192"/>
    </source>
</evidence>
<evidence type="ECO:0000256" key="5">
    <source>
        <dbReference type="ARBA" id="ARBA00023175"/>
    </source>
</evidence>
<dbReference type="GO" id="GO:0051015">
    <property type="term" value="F:actin filament binding"/>
    <property type="evidence" value="ECO:0007669"/>
    <property type="project" value="TreeGrafter"/>
</dbReference>
<dbReference type="InterPro" id="IPR027417">
    <property type="entry name" value="P-loop_NTPase"/>
</dbReference>
<dbReference type="GO" id="GO:0007015">
    <property type="term" value="P:actin filament organization"/>
    <property type="evidence" value="ECO:0007669"/>
    <property type="project" value="TreeGrafter"/>
</dbReference>
<evidence type="ECO:0000259" key="9">
    <source>
        <dbReference type="PROSITE" id="PS50002"/>
    </source>
</evidence>
<dbReference type="FunFam" id="1.10.10.820:FF:000001">
    <property type="entry name" value="Myosin heavy chain"/>
    <property type="match status" value="1"/>
</dbReference>
<dbReference type="Pfam" id="PF00018">
    <property type="entry name" value="SH3_1"/>
    <property type="match status" value="1"/>
</dbReference>
<keyword evidence="3 8" id="KW-0067">ATP-binding</keyword>
<dbReference type="GO" id="GO:0005737">
    <property type="term" value="C:cytoplasm"/>
    <property type="evidence" value="ECO:0007669"/>
    <property type="project" value="TreeGrafter"/>
</dbReference>
<feature type="domain" description="TH1" evidence="11">
    <location>
        <begin position="687"/>
        <end position="881"/>
    </location>
</feature>
<protein>
    <submittedName>
        <fullName evidence="12">Uncharacterized protein</fullName>
    </submittedName>
</protein>
<dbReference type="GO" id="GO:0005524">
    <property type="term" value="F:ATP binding"/>
    <property type="evidence" value="ECO:0007669"/>
    <property type="project" value="UniProtKB-UniRule"/>
</dbReference>
<accession>A0AA88GRG7</accession>
<evidence type="ECO:0000256" key="3">
    <source>
        <dbReference type="ARBA" id="ARBA00022840"/>
    </source>
</evidence>
<dbReference type="SMART" id="SM00242">
    <property type="entry name" value="MYSc"/>
    <property type="match status" value="1"/>
</dbReference>
<dbReference type="InterPro" id="IPR010926">
    <property type="entry name" value="Myosin_TH1"/>
</dbReference>
<evidence type="ECO:0000313" key="12">
    <source>
        <dbReference type="EMBL" id="KAG2382987.1"/>
    </source>
</evidence>
<dbReference type="CDD" id="cd00174">
    <property type="entry name" value="SH3"/>
    <property type="match status" value="1"/>
</dbReference>
<dbReference type="GO" id="GO:0005886">
    <property type="term" value="C:plasma membrane"/>
    <property type="evidence" value="ECO:0007669"/>
    <property type="project" value="TreeGrafter"/>
</dbReference>
<keyword evidence="5 8" id="KW-0505">Motor protein</keyword>
<keyword evidence="2 8" id="KW-0547">Nucleotide-binding</keyword>
<dbReference type="PRINTS" id="PR00193">
    <property type="entry name" value="MYOSINHEAVY"/>
</dbReference>
<evidence type="ECO:0000259" key="10">
    <source>
        <dbReference type="PROSITE" id="PS51456"/>
    </source>
</evidence>